<feature type="binding site" evidence="10">
    <location>
        <position position="320"/>
    </location>
    <ligand>
        <name>substrate</name>
    </ligand>
</feature>
<protein>
    <recommendedName>
        <fullName evidence="3 8">UDP-glucose 6-dehydrogenase</fullName>
        <ecNumber evidence="3 8">1.1.1.22</ecNumber>
    </recommendedName>
</protein>
<dbReference type="InterPro" id="IPR014026">
    <property type="entry name" value="UDP-Glc/GDP-Man_DH_dimer"/>
</dbReference>
<dbReference type="SMART" id="SM00984">
    <property type="entry name" value="UDPG_MGDP_dh_C"/>
    <property type="match status" value="1"/>
</dbReference>
<dbReference type="PIRSF" id="PIRSF500134">
    <property type="entry name" value="UDPglc_DH_bac"/>
    <property type="match status" value="1"/>
</dbReference>
<dbReference type="PIRSF" id="PIRSF000124">
    <property type="entry name" value="UDPglc_GDPman_dh"/>
    <property type="match status" value="1"/>
</dbReference>
<evidence type="ECO:0000256" key="11">
    <source>
        <dbReference type="PIRSR" id="PIRSR500134-3"/>
    </source>
</evidence>
<dbReference type="SUPFAM" id="SSF48179">
    <property type="entry name" value="6-phosphogluconate dehydrogenase C-terminal domain-like"/>
    <property type="match status" value="1"/>
</dbReference>
<sequence length="445" mass="49090">MKISVAGTGYVGLVTGVCLAEMGFEVTCIDIQEKRIKMLQTGCAPFYEPELEPLLHKNLSNGRLSFTTNPKKAYSNADIIFIAVGTPENKDGTVNVDFIFNVALEIALHAKKDVIICTKSTVPIGTNDRMNMLIQRKKPPKIRMDVASTPEFLRKGTAIHDFFYGDRIVIGANTNEAALLIEQVFSPLQIPIIRTDIRSAEMIKYAANAFLATKISFMNEIAAICEKVGANVETVAYGMEKDKRIGHSFLQEGIGYGGSCLPKDANALVQIADEMENPFELLKAVIQVNNRQRLLPVMKAKELVGSLVGKRVALLGLAFKPGIDDIHEAASLTIINALFHEGANVIGYDPIAVRNVEKLVGDAIEYTTDLISALFNAEVAIIVTDWDEIKQFPLELFEIYMKEAVIIDGRNCYSLEKIQNYDITYVSIGRPSVKKDTLLNAAMIH</sequence>
<dbReference type="Pfam" id="PF03720">
    <property type="entry name" value="UDPG_MGDP_dh_C"/>
    <property type="match status" value="1"/>
</dbReference>
<dbReference type="Proteomes" id="UP000481030">
    <property type="component" value="Unassembled WGS sequence"/>
</dbReference>
<feature type="binding site" evidence="11">
    <location>
        <position position="263"/>
    </location>
    <ligand>
        <name>NAD(+)</name>
        <dbReference type="ChEBI" id="CHEBI:57540"/>
    </ligand>
</feature>
<dbReference type="Gene3D" id="3.40.50.720">
    <property type="entry name" value="NAD(P)-binding Rossmann-like Domain"/>
    <property type="match status" value="2"/>
</dbReference>
<dbReference type="GO" id="GO:0003979">
    <property type="term" value="F:UDP-glucose 6-dehydrogenase activity"/>
    <property type="evidence" value="ECO:0007669"/>
    <property type="project" value="UniProtKB-EC"/>
</dbReference>
<dbReference type="InterPro" id="IPR036291">
    <property type="entry name" value="NAD(P)-bd_dom_sf"/>
</dbReference>
<reference evidence="13 14" key="1">
    <citation type="journal article" date="2016" name="Antonie Van Leeuwenhoek">
        <title>Bacillus depressus sp. nov., isolated from soil of a sunflower field.</title>
        <authorList>
            <person name="Wei X."/>
            <person name="Xin D."/>
            <person name="Xin Y."/>
            <person name="Zhang H."/>
            <person name="Wang T."/>
            <person name="Zhang J."/>
        </authorList>
    </citation>
    <scope>NUCLEOTIDE SEQUENCE [LARGE SCALE GENOMIC DNA]</scope>
    <source>
        <strain evidence="13 14">BZ1</strain>
    </source>
</reference>
<feature type="active site" description="Nucleophile" evidence="9">
    <location>
        <position position="260"/>
    </location>
</feature>
<dbReference type="UniPathway" id="UPA00038">
    <property type="reaction ID" value="UER00491"/>
</dbReference>
<evidence type="ECO:0000256" key="7">
    <source>
        <dbReference type="ARBA" id="ARBA00053241"/>
    </source>
</evidence>
<feature type="domain" description="UDP-glucose/GDP-mannose dehydrogenase C-terminal" evidence="12">
    <location>
        <begin position="313"/>
        <end position="415"/>
    </location>
</feature>
<keyword evidence="14" id="KW-1185">Reference proteome</keyword>
<dbReference type="Gene3D" id="1.20.5.100">
    <property type="entry name" value="Cytochrome c1, transmembrane anchor, C-terminal"/>
    <property type="match status" value="1"/>
</dbReference>
<dbReference type="NCBIfam" id="TIGR03026">
    <property type="entry name" value="NDP-sugDHase"/>
    <property type="match status" value="1"/>
</dbReference>
<feature type="binding site" evidence="11">
    <location>
        <position position="121"/>
    </location>
    <ligand>
        <name>NAD(+)</name>
        <dbReference type="ChEBI" id="CHEBI:57540"/>
    </ligand>
</feature>
<evidence type="ECO:0000256" key="6">
    <source>
        <dbReference type="ARBA" id="ARBA00047473"/>
    </source>
</evidence>
<evidence type="ECO:0000256" key="8">
    <source>
        <dbReference type="PIRNR" id="PIRNR000124"/>
    </source>
</evidence>
<dbReference type="GO" id="GO:0000271">
    <property type="term" value="P:polysaccharide biosynthetic process"/>
    <property type="evidence" value="ECO:0007669"/>
    <property type="project" value="InterPro"/>
</dbReference>
<comment type="caution">
    <text evidence="13">The sequence shown here is derived from an EMBL/GenBank/DDBJ whole genome shotgun (WGS) entry which is preliminary data.</text>
</comment>
<dbReference type="InterPro" id="IPR036220">
    <property type="entry name" value="UDP-Glc/GDP-Man_DH_C_sf"/>
</dbReference>
<dbReference type="InterPro" id="IPR028357">
    <property type="entry name" value="UDPglc_DH_bac"/>
</dbReference>
<comment type="catalytic activity">
    <reaction evidence="6 8">
        <text>UDP-alpha-D-glucose + 2 NAD(+) + H2O = UDP-alpha-D-glucuronate + 2 NADH + 3 H(+)</text>
        <dbReference type="Rhea" id="RHEA:23596"/>
        <dbReference type="ChEBI" id="CHEBI:15377"/>
        <dbReference type="ChEBI" id="CHEBI:15378"/>
        <dbReference type="ChEBI" id="CHEBI:57540"/>
        <dbReference type="ChEBI" id="CHEBI:57945"/>
        <dbReference type="ChEBI" id="CHEBI:58052"/>
        <dbReference type="ChEBI" id="CHEBI:58885"/>
        <dbReference type="EC" id="1.1.1.22"/>
    </reaction>
</comment>
<dbReference type="Pfam" id="PF03721">
    <property type="entry name" value="UDPG_MGDP_dh_N"/>
    <property type="match status" value="1"/>
</dbReference>
<keyword evidence="4 8" id="KW-0560">Oxidoreductase</keyword>
<comment type="function">
    <text evidence="7">Catalyzes the conversion of UDP-glucose into UDP-glucuronate, one of the precursors of teichuronic acid.</text>
</comment>
<keyword evidence="5 8" id="KW-0520">NAD</keyword>
<evidence type="ECO:0000256" key="10">
    <source>
        <dbReference type="PIRSR" id="PIRSR500134-2"/>
    </source>
</evidence>
<dbReference type="PANTHER" id="PTHR43750">
    <property type="entry name" value="UDP-GLUCOSE 6-DEHYDROGENASE TUAD"/>
    <property type="match status" value="1"/>
</dbReference>
<feature type="binding site" evidence="11">
    <location>
        <position position="30"/>
    </location>
    <ligand>
        <name>NAD(+)</name>
        <dbReference type="ChEBI" id="CHEBI:57540"/>
    </ligand>
</feature>
<proteinExistence type="inferred from homology"/>
<evidence type="ECO:0000313" key="13">
    <source>
        <dbReference type="EMBL" id="KAB2329714.1"/>
    </source>
</evidence>
<feature type="binding site" evidence="10">
    <location>
        <begin position="249"/>
        <end position="253"/>
    </location>
    <ligand>
        <name>substrate</name>
    </ligand>
</feature>
<feature type="binding site" evidence="11">
    <location>
        <position position="35"/>
    </location>
    <ligand>
        <name>NAD(+)</name>
        <dbReference type="ChEBI" id="CHEBI:57540"/>
    </ligand>
</feature>
<feature type="binding site" evidence="11">
    <location>
        <position position="86"/>
    </location>
    <ligand>
        <name>NAD(+)</name>
        <dbReference type="ChEBI" id="CHEBI:57540"/>
    </ligand>
</feature>
<dbReference type="InterPro" id="IPR017476">
    <property type="entry name" value="UDP-Glc/GDP-Man"/>
</dbReference>
<dbReference type="OrthoDB" id="9803238at2"/>
<dbReference type="InterPro" id="IPR008927">
    <property type="entry name" value="6-PGluconate_DH-like_C_sf"/>
</dbReference>
<evidence type="ECO:0000256" key="3">
    <source>
        <dbReference type="ARBA" id="ARBA00012954"/>
    </source>
</evidence>
<dbReference type="GO" id="GO:0051287">
    <property type="term" value="F:NAD binding"/>
    <property type="evidence" value="ECO:0007669"/>
    <property type="project" value="InterPro"/>
</dbReference>
<evidence type="ECO:0000256" key="9">
    <source>
        <dbReference type="PIRSR" id="PIRSR500134-1"/>
    </source>
</evidence>
<dbReference type="SUPFAM" id="SSF51735">
    <property type="entry name" value="NAD(P)-binding Rossmann-fold domains"/>
    <property type="match status" value="1"/>
</dbReference>
<dbReference type="InterPro" id="IPR014027">
    <property type="entry name" value="UDP-Glc/GDP-Man_DH_C"/>
</dbReference>
<evidence type="ECO:0000259" key="12">
    <source>
        <dbReference type="SMART" id="SM00984"/>
    </source>
</evidence>
<dbReference type="AlphaFoldDB" id="A0A6L3UZC4"/>
<dbReference type="FunFam" id="1.20.5.100:FF:000001">
    <property type="entry name" value="UDP-glucose 6-dehydrogenase"/>
    <property type="match status" value="1"/>
</dbReference>
<accession>A0A6L3UZC4</accession>
<feature type="binding site" evidence="10">
    <location>
        <position position="204"/>
    </location>
    <ligand>
        <name>substrate</name>
    </ligand>
</feature>
<dbReference type="GO" id="GO:0006065">
    <property type="term" value="P:UDP-glucuronate biosynthetic process"/>
    <property type="evidence" value="ECO:0007669"/>
    <property type="project" value="UniProtKB-UniPathway"/>
</dbReference>
<comment type="similarity">
    <text evidence="2 8">Belongs to the UDP-glucose/GDP-mannose dehydrogenase family.</text>
</comment>
<dbReference type="EMBL" id="WBOS01000017">
    <property type="protein sequence ID" value="KAB2329714.1"/>
    <property type="molecule type" value="Genomic_DNA"/>
</dbReference>
<dbReference type="RefSeq" id="WP_151536838.1">
    <property type="nucleotide sequence ID" value="NZ_WBOS01000017.1"/>
</dbReference>
<name>A0A6L3UZC4_9BACI</name>
<dbReference type="InterPro" id="IPR001732">
    <property type="entry name" value="UDP-Glc/GDP-Man_DH_N"/>
</dbReference>
<feature type="binding site" evidence="10">
    <location>
        <position position="257"/>
    </location>
    <ligand>
        <name>substrate</name>
    </ligand>
</feature>
<dbReference type="PANTHER" id="PTHR43750:SF4">
    <property type="entry name" value="UDP-GLUCOSE 6-DEHYDROGENASE YWQF"/>
    <property type="match status" value="1"/>
</dbReference>
<comment type="pathway">
    <text evidence="1">Nucleotide-sugar biosynthesis; UDP-alpha-D-glucuronate biosynthesis; UDP-alpha-D-glucuronate from UDP-alpha-D-glucose: step 1/1.</text>
</comment>
<evidence type="ECO:0000256" key="1">
    <source>
        <dbReference type="ARBA" id="ARBA00004701"/>
    </source>
</evidence>
<evidence type="ECO:0000256" key="2">
    <source>
        <dbReference type="ARBA" id="ARBA00006601"/>
    </source>
</evidence>
<gene>
    <name evidence="13" type="ORF">F7731_21425</name>
</gene>
<dbReference type="Pfam" id="PF00984">
    <property type="entry name" value="UDPG_MGDP_dh"/>
    <property type="match status" value="1"/>
</dbReference>
<dbReference type="EC" id="1.1.1.22" evidence="3 8"/>
<evidence type="ECO:0000256" key="4">
    <source>
        <dbReference type="ARBA" id="ARBA00023002"/>
    </source>
</evidence>
<dbReference type="SUPFAM" id="SSF52413">
    <property type="entry name" value="UDP-glucose/GDP-mannose dehydrogenase C-terminal domain"/>
    <property type="match status" value="1"/>
</dbReference>
<evidence type="ECO:0000313" key="14">
    <source>
        <dbReference type="Proteomes" id="UP000481030"/>
    </source>
</evidence>
<organism evidence="13 14">
    <name type="scientific">Cytobacillus depressus</name>
    <dbReference type="NCBI Taxonomy" id="1602942"/>
    <lineage>
        <taxon>Bacteria</taxon>
        <taxon>Bacillati</taxon>
        <taxon>Bacillota</taxon>
        <taxon>Bacilli</taxon>
        <taxon>Bacillales</taxon>
        <taxon>Bacillaceae</taxon>
        <taxon>Cytobacillus</taxon>
    </lineage>
</organism>
<evidence type="ECO:0000256" key="5">
    <source>
        <dbReference type="ARBA" id="ARBA00023027"/>
    </source>
</evidence>